<dbReference type="PATRIC" id="fig|1423746.3.peg.149"/>
<dbReference type="InterPro" id="IPR000835">
    <property type="entry name" value="HTH_MarR-typ"/>
</dbReference>
<accession>A0A0R1P849</accession>
<evidence type="ECO:0000259" key="1">
    <source>
        <dbReference type="PROSITE" id="PS50995"/>
    </source>
</evidence>
<dbReference type="GO" id="GO:0003700">
    <property type="term" value="F:DNA-binding transcription factor activity"/>
    <property type="evidence" value="ECO:0007669"/>
    <property type="project" value="InterPro"/>
</dbReference>
<evidence type="ECO:0000313" key="2">
    <source>
        <dbReference type="EMBL" id="KRL28444.1"/>
    </source>
</evidence>
<evidence type="ECO:0000313" key="3">
    <source>
        <dbReference type="Proteomes" id="UP000051445"/>
    </source>
</evidence>
<dbReference type="STRING" id="1423746.FD27_GL000146"/>
<dbReference type="InterPro" id="IPR039422">
    <property type="entry name" value="MarR/SlyA-like"/>
</dbReference>
<gene>
    <name evidence="2" type="ORF">FD27_GL000146</name>
</gene>
<dbReference type="PANTHER" id="PTHR33164">
    <property type="entry name" value="TRANSCRIPTIONAL REGULATOR, MARR FAMILY"/>
    <property type="match status" value="1"/>
</dbReference>
<dbReference type="SUPFAM" id="SSF46785">
    <property type="entry name" value="Winged helix' DNA-binding domain"/>
    <property type="match status" value="1"/>
</dbReference>
<feature type="domain" description="HTH marR-type" evidence="1">
    <location>
        <begin position="6"/>
        <end position="141"/>
    </location>
</feature>
<protein>
    <submittedName>
        <fullName evidence="2">MarR family transcriptional regulator</fullName>
    </submittedName>
</protein>
<dbReference type="InterPro" id="IPR036388">
    <property type="entry name" value="WH-like_DNA-bd_sf"/>
</dbReference>
<dbReference type="GO" id="GO:0006950">
    <property type="term" value="P:response to stress"/>
    <property type="evidence" value="ECO:0007669"/>
    <property type="project" value="TreeGrafter"/>
</dbReference>
<dbReference type="SMART" id="SM00347">
    <property type="entry name" value="HTH_MARR"/>
    <property type="match status" value="1"/>
</dbReference>
<dbReference type="PANTHER" id="PTHR33164:SF99">
    <property type="entry name" value="MARR FAMILY REGULATORY PROTEIN"/>
    <property type="match status" value="1"/>
</dbReference>
<sequence>MMKTDEELLDQAIDLYLSALKGLGSFVSQPSAEYHLSFEQYLILRTIVNHPKVKLMDIAHERHVTRSAVSRQLKILLKNGYVKQTADPADHRKMFLTSTEKGTTVEKKVRRLVVRRFSSWLNTFGQERGAQLLALLADFDQQIVQANNND</sequence>
<dbReference type="Proteomes" id="UP000051445">
    <property type="component" value="Unassembled WGS sequence"/>
</dbReference>
<dbReference type="AlphaFoldDB" id="A0A0R1P849"/>
<dbReference type="Gene3D" id="1.10.10.10">
    <property type="entry name" value="Winged helix-like DNA-binding domain superfamily/Winged helix DNA-binding domain"/>
    <property type="match status" value="1"/>
</dbReference>
<dbReference type="Pfam" id="PF01047">
    <property type="entry name" value="MarR"/>
    <property type="match status" value="1"/>
</dbReference>
<dbReference type="EMBL" id="AZER01000008">
    <property type="protein sequence ID" value="KRL28444.1"/>
    <property type="molecule type" value="Genomic_DNA"/>
</dbReference>
<dbReference type="InterPro" id="IPR036390">
    <property type="entry name" value="WH_DNA-bd_sf"/>
</dbReference>
<comment type="caution">
    <text evidence="2">The sequence shown here is derived from an EMBL/GenBank/DDBJ whole genome shotgun (WGS) entry which is preliminary data.</text>
</comment>
<proteinExistence type="predicted"/>
<reference evidence="2 3" key="1">
    <citation type="journal article" date="2015" name="Genome Announc.">
        <title>Expanding the biotechnology potential of lactobacilli through comparative genomics of 213 strains and associated genera.</title>
        <authorList>
            <person name="Sun Z."/>
            <person name="Harris H.M."/>
            <person name="McCann A."/>
            <person name="Guo C."/>
            <person name="Argimon S."/>
            <person name="Zhang W."/>
            <person name="Yang X."/>
            <person name="Jeffery I.B."/>
            <person name="Cooney J.C."/>
            <person name="Kagawa T.F."/>
            <person name="Liu W."/>
            <person name="Song Y."/>
            <person name="Salvetti E."/>
            <person name="Wrobel A."/>
            <person name="Rasinkangas P."/>
            <person name="Parkhill J."/>
            <person name="Rea M.C."/>
            <person name="O'Sullivan O."/>
            <person name="Ritari J."/>
            <person name="Douillard F.P."/>
            <person name="Paul Ross R."/>
            <person name="Yang R."/>
            <person name="Briner A.E."/>
            <person name="Felis G.E."/>
            <person name="de Vos W.M."/>
            <person name="Barrangou R."/>
            <person name="Klaenhammer T.R."/>
            <person name="Caufield P.W."/>
            <person name="Cui Y."/>
            <person name="Zhang H."/>
            <person name="O'Toole P.W."/>
        </authorList>
    </citation>
    <scope>NUCLEOTIDE SEQUENCE [LARGE SCALE GENOMIC DNA]</scope>
    <source>
        <strain evidence="2 3">DSM 13145</strain>
    </source>
</reference>
<name>A0A0R1P849_9LACO</name>
<keyword evidence="3" id="KW-1185">Reference proteome</keyword>
<dbReference type="PROSITE" id="PS50995">
    <property type="entry name" value="HTH_MARR_2"/>
    <property type="match status" value="1"/>
</dbReference>
<organism evidence="2 3">
    <name type="scientific">Limosilactobacillus frumenti DSM 13145</name>
    <dbReference type="NCBI Taxonomy" id="1423746"/>
    <lineage>
        <taxon>Bacteria</taxon>
        <taxon>Bacillati</taxon>
        <taxon>Bacillota</taxon>
        <taxon>Bacilli</taxon>
        <taxon>Lactobacillales</taxon>
        <taxon>Lactobacillaceae</taxon>
        <taxon>Limosilactobacillus</taxon>
    </lineage>
</organism>